<evidence type="ECO:0000313" key="1">
    <source>
        <dbReference type="EMBL" id="OTF71741.1"/>
    </source>
</evidence>
<protein>
    <submittedName>
        <fullName evidence="1">Uncharacterized protein</fullName>
    </submittedName>
</protein>
<organism evidence="1 2">
    <name type="scientific">Euroglyphus maynei</name>
    <name type="common">Mayne's house dust mite</name>
    <dbReference type="NCBI Taxonomy" id="6958"/>
    <lineage>
        <taxon>Eukaryota</taxon>
        <taxon>Metazoa</taxon>
        <taxon>Ecdysozoa</taxon>
        <taxon>Arthropoda</taxon>
        <taxon>Chelicerata</taxon>
        <taxon>Arachnida</taxon>
        <taxon>Acari</taxon>
        <taxon>Acariformes</taxon>
        <taxon>Sarcoptiformes</taxon>
        <taxon>Astigmata</taxon>
        <taxon>Psoroptidia</taxon>
        <taxon>Analgoidea</taxon>
        <taxon>Pyroglyphidae</taxon>
        <taxon>Pyroglyphinae</taxon>
        <taxon>Euroglyphus</taxon>
    </lineage>
</organism>
<sequence length="61" mass="6872">ASGEALAILVVILRLRQFKSSPTSFGINCKRPLRFNAIAAALSLCIRFRRFLVKFTYIGKK</sequence>
<dbReference type="AlphaFoldDB" id="A0A1Y3ATE4"/>
<gene>
    <name evidence="1" type="ORF">BLA29_006427</name>
</gene>
<dbReference type="Proteomes" id="UP000194236">
    <property type="component" value="Unassembled WGS sequence"/>
</dbReference>
<evidence type="ECO:0000313" key="2">
    <source>
        <dbReference type="Proteomes" id="UP000194236"/>
    </source>
</evidence>
<feature type="non-terminal residue" evidence="1">
    <location>
        <position position="1"/>
    </location>
</feature>
<name>A0A1Y3ATE4_EURMA</name>
<proteinExistence type="predicted"/>
<reference evidence="1 2" key="1">
    <citation type="submission" date="2017-03" db="EMBL/GenBank/DDBJ databases">
        <title>Genome Survey of Euroglyphus maynei.</title>
        <authorList>
            <person name="Arlian L.G."/>
            <person name="Morgan M.S."/>
            <person name="Rider S.D."/>
        </authorList>
    </citation>
    <scope>NUCLEOTIDE SEQUENCE [LARGE SCALE GENOMIC DNA]</scope>
    <source>
        <strain evidence="1">Arlian Lab</strain>
        <tissue evidence="1">Whole body</tissue>
    </source>
</reference>
<comment type="caution">
    <text evidence="1">The sequence shown here is derived from an EMBL/GenBank/DDBJ whole genome shotgun (WGS) entry which is preliminary data.</text>
</comment>
<keyword evidence="2" id="KW-1185">Reference proteome</keyword>
<dbReference type="EMBL" id="MUJZ01059468">
    <property type="protein sequence ID" value="OTF71741.1"/>
    <property type="molecule type" value="Genomic_DNA"/>
</dbReference>
<accession>A0A1Y3ATE4</accession>